<dbReference type="InterPro" id="IPR050641">
    <property type="entry name" value="RIFMO-like"/>
</dbReference>
<organism evidence="5 6">
    <name type="scientific">Rhodococcus jostii</name>
    <dbReference type="NCBI Taxonomy" id="132919"/>
    <lineage>
        <taxon>Bacteria</taxon>
        <taxon>Bacillati</taxon>
        <taxon>Actinomycetota</taxon>
        <taxon>Actinomycetes</taxon>
        <taxon>Mycobacteriales</taxon>
        <taxon>Nocardiaceae</taxon>
        <taxon>Rhodococcus</taxon>
    </lineage>
</organism>
<protein>
    <submittedName>
        <fullName evidence="5">FAD binding domain-containing protein</fullName>
    </submittedName>
</protein>
<proteinExistence type="predicted"/>
<dbReference type="PRINTS" id="PR00420">
    <property type="entry name" value="RNGMNOXGNASE"/>
</dbReference>
<dbReference type="SUPFAM" id="SSF51905">
    <property type="entry name" value="FAD/NAD(P)-binding domain"/>
    <property type="match status" value="1"/>
</dbReference>
<evidence type="ECO:0000313" key="6">
    <source>
        <dbReference type="Proteomes" id="UP000183407"/>
    </source>
</evidence>
<sequence length="544" mass="59212">MTDNEVPVLIVGGSLVGMTTACLLGHHGIPSLVVERHRGSAIHPRAALILQRSMEIYRGIGLEEKIETRSREQFDQDAAIMSVESLAGEEIAWHLPRLNDGVRDLSPSERLFASQIAIEPVLGERARELGAETRFGTELVGFEQDDDGVVAVVRDRDTDAQSSVRARYMVASDGARSWVREQLGIGQAGRGAFSNSVTIYFHADVKPLMRGRNLGVITVVNDTLQGFFRIQKPYESGFLAVHGLGDPKHPNSDVSQNLTEERCVELVRAALGVPDLPVTIDDVMHWQARADVSDSYRKGRVFLVGDAAHVMPPYGGYGGNTGIHDAHNLAWKLAAVINGCADPELLSTYEVERKPVAQFTVEQAYARYVTRAAPFLATKGIEKLVDDAHIDLGYRYRSSAVVSGSNGDFLIQSDPRETAGLPGTRAPHQLIARDGQECSILDLFGRNAVLLTGSSGTRWTIPARRMSQKLGIRLDLHVIDGTETGPDVGEQFTALYGITESGAVLVRPDGFVCWRAQTDNDASDQSIESALLSLLGRTLKPAVL</sequence>
<dbReference type="InterPro" id="IPR002938">
    <property type="entry name" value="FAD-bd"/>
</dbReference>
<gene>
    <name evidence="5" type="ORF">SAMN04490220_8518</name>
</gene>
<feature type="domain" description="FAD-binding" evidence="4">
    <location>
        <begin position="5"/>
        <end position="363"/>
    </location>
</feature>
<dbReference type="Pfam" id="PF21274">
    <property type="entry name" value="Rng_hyd_C"/>
    <property type="match status" value="1"/>
</dbReference>
<keyword evidence="3" id="KW-0274">FAD</keyword>
<evidence type="ECO:0000313" key="5">
    <source>
        <dbReference type="EMBL" id="SEE82087.1"/>
    </source>
</evidence>
<name>A0A1H5M018_RHOJO</name>
<dbReference type="Gene3D" id="3.40.30.120">
    <property type="match status" value="1"/>
</dbReference>
<evidence type="ECO:0000256" key="2">
    <source>
        <dbReference type="ARBA" id="ARBA00022630"/>
    </source>
</evidence>
<dbReference type="RefSeq" id="WP_073369621.1">
    <property type="nucleotide sequence ID" value="NZ_FNTL01000005.1"/>
</dbReference>
<dbReference type="AlphaFoldDB" id="A0A1H5M018"/>
<dbReference type="GO" id="GO:0016709">
    <property type="term" value="F:oxidoreductase activity, acting on paired donors, with incorporation or reduction of molecular oxygen, NAD(P)H as one donor, and incorporation of one atom of oxygen"/>
    <property type="evidence" value="ECO:0007669"/>
    <property type="project" value="UniProtKB-ARBA"/>
</dbReference>
<dbReference type="Gene3D" id="3.50.50.60">
    <property type="entry name" value="FAD/NAD(P)-binding domain"/>
    <property type="match status" value="1"/>
</dbReference>
<reference evidence="6" key="1">
    <citation type="submission" date="2016-10" db="EMBL/GenBank/DDBJ databases">
        <authorList>
            <person name="Varghese N."/>
        </authorList>
    </citation>
    <scope>NUCLEOTIDE SEQUENCE [LARGE SCALE GENOMIC DNA]</scope>
    <source>
        <strain evidence="6">DSM 44719</strain>
    </source>
</reference>
<dbReference type="PANTHER" id="PTHR43004:SF19">
    <property type="entry name" value="BINDING MONOOXYGENASE, PUTATIVE (JCVI)-RELATED"/>
    <property type="match status" value="1"/>
</dbReference>
<comment type="cofactor">
    <cofactor evidence="1">
        <name>FAD</name>
        <dbReference type="ChEBI" id="CHEBI:57692"/>
    </cofactor>
</comment>
<evidence type="ECO:0000256" key="1">
    <source>
        <dbReference type="ARBA" id="ARBA00001974"/>
    </source>
</evidence>
<dbReference type="PANTHER" id="PTHR43004">
    <property type="entry name" value="TRK SYSTEM POTASSIUM UPTAKE PROTEIN"/>
    <property type="match status" value="1"/>
</dbReference>
<dbReference type="InterPro" id="IPR036188">
    <property type="entry name" value="FAD/NAD-bd_sf"/>
</dbReference>
<dbReference type="GO" id="GO:0071949">
    <property type="term" value="F:FAD binding"/>
    <property type="evidence" value="ECO:0007669"/>
    <property type="project" value="InterPro"/>
</dbReference>
<keyword evidence="2" id="KW-0285">Flavoprotein</keyword>
<dbReference type="Proteomes" id="UP000183407">
    <property type="component" value="Unassembled WGS sequence"/>
</dbReference>
<evidence type="ECO:0000256" key="3">
    <source>
        <dbReference type="ARBA" id="ARBA00022827"/>
    </source>
</evidence>
<dbReference type="Gene3D" id="3.30.9.10">
    <property type="entry name" value="D-Amino Acid Oxidase, subunit A, domain 2"/>
    <property type="match status" value="1"/>
</dbReference>
<accession>A0A1H5M018</accession>
<dbReference type="OrthoDB" id="8670884at2"/>
<evidence type="ECO:0000259" key="4">
    <source>
        <dbReference type="Pfam" id="PF01494"/>
    </source>
</evidence>
<dbReference type="Pfam" id="PF01494">
    <property type="entry name" value="FAD_binding_3"/>
    <property type="match status" value="1"/>
</dbReference>
<dbReference type="EMBL" id="FNTL01000005">
    <property type="protein sequence ID" value="SEE82087.1"/>
    <property type="molecule type" value="Genomic_DNA"/>
</dbReference>